<protein>
    <submittedName>
        <fullName evidence="1">Uncharacterized protein</fullName>
    </submittedName>
</protein>
<accession>A0A1X7VE52</accession>
<sequence length="141" mass="16221">MEPDLTRELTRELLRKLLEEKDCDIGQVGCCCGHMNPHLYVANYKVHLKQNEELSMFGVTHIMAIDRYSGKIVSLVTMPLKNCSLIYEHVYMKLVEEFSLCDQISVDYGTEWALILHVKNLLSEHRNDPLSHTICTDIVPS</sequence>
<proteinExistence type="predicted"/>
<evidence type="ECO:0000313" key="1">
    <source>
        <dbReference type="EnsemblMetazoa" id="Aqu2.1.38263_001"/>
    </source>
</evidence>
<name>A0A1X7VE52_AMPQE</name>
<dbReference type="EnsemblMetazoa" id="Aqu2.1.38263_001">
    <property type="protein sequence ID" value="Aqu2.1.38263_001"/>
    <property type="gene ID" value="Aqu2.1.38263"/>
</dbReference>
<organism evidence="1">
    <name type="scientific">Amphimedon queenslandica</name>
    <name type="common">Sponge</name>
    <dbReference type="NCBI Taxonomy" id="400682"/>
    <lineage>
        <taxon>Eukaryota</taxon>
        <taxon>Metazoa</taxon>
        <taxon>Porifera</taxon>
        <taxon>Demospongiae</taxon>
        <taxon>Heteroscleromorpha</taxon>
        <taxon>Haplosclerida</taxon>
        <taxon>Niphatidae</taxon>
        <taxon>Amphimedon</taxon>
    </lineage>
</organism>
<dbReference type="AlphaFoldDB" id="A0A1X7VE52"/>
<dbReference type="InParanoid" id="A0A1X7VE52"/>
<reference evidence="1" key="1">
    <citation type="submission" date="2017-05" db="UniProtKB">
        <authorList>
            <consortium name="EnsemblMetazoa"/>
        </authorList>
    </citation>
    <scope>IDENTIFICATION</scope>
</reference>